<evidence type="ECO:0000313" key="1">
    <source>
        <dbReference type="EMBL" id="GMR62592.1"/>
    </source>
</evidence>
<feature type="non-terminal residue" evidence="1">
    <location>
        <position position="93"/>
    </location>
</feature>
<dbReference type="EMBL" id="BTRK01000006">
    <property type="protein sequence ID" value="GMR62592.1"/>
    <property type="molecule type" value="Genomic_DNA"/>
</dbReference>
<dbReference type="Proteomes" id="UP001328107">
    <property type="component" value="Unassembled WGS sequence"/>
</dbReference>
<accession>A0AAN5IDR6</accession>
<protein>
    <submittedName>
        <fullName evidence="1">Uncharacterized protein</fullName>
    </submittedName>
</protein>
<name>A0AAN5IDR6_9BILA</name>
<keyword evidence="2" id="KW-1185">Reference proteome</keyword>
<proteinExistence type="predicted"/>
<dbReference type="AlphaFoldDB" id="A0AAN5IDR6"/>
<gene>
    <name evidence="1" type="ORF">PMAYCL1PPCAC_32787</name>
</gene>
<reference evidence="2" key="1">
    <citation type="submission" date="2022-10" db="EMBL/GenBank/DDBJ databases">
        <title>Genome assembly of Pristionchus species.</title>
        <authorList>
            <person name="Yoshida K."/>
            <person name="Sommer R.J."/>
        </authorList>
    </citation>
    <scope>NUCLEOTIDE SEQUENCE [LARGE SCALE GENOMIC DNA]</scope>
    <source>
        <strain evidence="2">RS5460</strain>
    </source>
</reference>
<organism evidence="1 2">
    <name type="scientific">Pristionchus mayeri</name>
    <dbReference type="NCBI Taxonomy" id="1317129"/>
    <lineage>
        <taxon>Eukaryota</taxon>
        <taxon>Metazoa</taxon>
        <taxon>Ecdysozoa</taxon>
        <taxon>Nematoda</taxon>
        <taxon>Chromadorea</taxon>
        <taxon>Rhabditida</taxon>
        <taxon>Rhabditina</taxon>
        <taxon>Diplogasteromorpha</taxon>
        <taxon>Diplogasteroidea</taxon>
        <taxon>Neodiplogasteridae</taxon>
        <taxon>Pristionchus</taxon>
    </lineage>
</organism>
<evidence type="ECO:0000313" key="2">
    <source>
        <dbReference type="Proteomes" id="UP001328107"/>
    </source>
</evidence>
<comment type="caution">
    <text evidence="1">The sequence shown here is derived from an EMBL/GenBank/DDBJ whole genome shotgun (WGS) entry which is preliminary data.</text>
</comment>
<sequence>MWKEDFTSKWKEEGFIDCLRESWITNIRGRTETAIDYVMTAEANLGEVVVHKPIRPLGKNLHLLVPFNVGPALKYYKWLVVVCTPSELLYLSV</sequence>